<dbReference type="CDD" id="cd04301">
    <property type="entry name" value="NAT_SF"/>
    <property type="match status" value="1"/>
</dbReference>
<evidence type="ECO:0000256" key="4">
    <source>
        <dbReference type="ARBA" id="ARBA00023315"/>
    </source>
</evidence>
<dbReference type="NCBIfam" id="TIGR01575">
    <property type="entry name" value="rimI"/>
    <property type="match status" value="1"/>
</dbReference>
<dbReference type="GO" id="GO:0005840">
    <property type="term" value="C:ribosome"/>
    <property type="evidence" value="ECO:0007669"/>
    <property type="project" value="UniProtKB-KW"/>
</dbReference>
<keyword evidence="7" id="KW-1185">Reference proteome</keyword>
<protein>
    <submittedName>
        <fullName evidence="6">[SSU ribosomal protein S18P]-alanine acetyltransferase</fullName>
    </submittedName>
</protein>
<comment type="caution">
    <text evidence="6">The sequence shown here is derived from an EMBL/GenBank/DDBJ whole genome shotgun (WGS) entry which is preliminary data.</text>
</comment>
<evidence type="ECO:0000313" key="6">
    <source>
        <dbReference type="EMBL" id="PTX58847.1"/>
    </source>
</evidence>
<organism evidence="6 7">
    <name type="scientific">Melghirimyces profundicolus</name>
    <dbReference type="NCBI Taxonomy" id="1242148"/>
    <lineage>
        <taxon>Bacteria</taxon>
        <taxon>Bacillati</taxon>
        <taxon>Bacillota</taxon>
        <taxon>Bacilli</taxon>
        <taxon>Bacillales</taxon>
        <taxon>Thermoactinomycetaceae</taxon>
        <taxon>Melghirimyces</taxon>
    </lineage>
</organism>
<dbReference type="PROSITE" id="PS51186">
    <property type="entry name" value="GNAT"/>
    <property type="match status" value="1"/>
</dbReference>
<dbReference type="PANTHER" id="PTHR43420">
    <property type="entry name" value="ACETYLTRANSFERASE"/>
    <property type="match status" value="1"/>
</dbReference>
<dbReference type="GO" id="GO:0008080">
    <property type="term" value="F:N-acetyltransferase activity"/>
    <property type="evidence" value="ECO:0007669"/>
    <property type="project" value="InterPro"/>
</dbReference>
<accession>A0A2T6BSA2</accession>
<dbReference type="EMBL" id="QBKR01000014">
    <property type="protein sequence ID" value="PTX58847.1"/>
    <property type="molecule type" value="Genomic_DNA"/>
</dbReference>
<keyword evidence="2" id="KW-0963">Cytoplasm</keyword>
<dbReference type="Proteomes" id="UP000244240">
    <property type="component" value="Unassembled WGS sequence"/>
</dbReference>
<feature type="domain" description="N-acetyltransferase" evidence="5">
    <location>
        <begin position="6"/>
        <end position="151"/>
    </location>
</feature>
<gene>
    <name evidence="6" type="ORF">C8P63_11417</name>
</gene>
<evidence type="ECO:0000259" key="5">
    <source>
        <dbReference type="PROSITE" id="PS51186"/>
    </source>
</evidence>
<proteinExistence type="inferred from homology"/>
<keyword evidence="3 6" id="KW-0808">Transferase</keyword>
<keyword evidence="4" id="KW-0012">Acyltransferase</keyword>
<evidence type="ECO:0000256" key="2">
    <source>
        <dbReference type="ARBA" id="ARBA00022490"/>
    </source>
</evidence>
<sequence length="166" mass="18917">MVCLKPEFRPMTLVDIPAVLRVERASFTNPWTRQAFYNELAYNQFAHYTVAEKEGHVIGYAGMWLILDEAHITNIAIHPDFRGSGAGEALMEYLMEWARSSGAKSMTLEVRVSNRAAQNLYRKKGFESMGIRPRYYTDNQEDALIMWTKLGGGSDEQEGQYPRTGN</sequence>
<evidence type="ECO:0000313" key="7">
    <source>
        <dbReference type="Proteomes" id="UP000244240"/>
    </source>
</evidence>
<dbReference type="PANTHER" id="PTHR43420:SF44">
    <property type="entry name" value="ACETYLTRANSFERASE YPEA"/>
    <property type="match status" value="1"/>
</dbReference>
<comment type="similarity">
    <text evidence="1">Belongs to the acetyltransferase family. RimI subfamily.</text>
</comment>
<dbReference type="SUPFAM" id="SSF55729">
    <property type="entry name" value="Acyl-CoA N-acyltransferases (Nat)"/>
    <property type="match status" value="1"/>
</dbReference>
<reference evidence="6 7" key="1">
    <citation type="submission" date="2018-04" db="EMBL/GenBank/DDBJ databases">
        <title>Genomic Encyclopedia of Archaeal and Bacterial Type Strains, Phase II (KMG-II): from individual species to whole genera.</title>
        <authorList>
            <person name="Goeker M."/>
        </authorList>
    </citation>
    <scope>NUCLEOTIDE SEQUENCE [LARGE SCALE GENOMIC DNA]</scope>
    <source>
        <strain evidence="6 7">DSM 45787</strain>
    </source>
</reference>
<dbReference type="InterPro" id="IPR016181">
    <property type="entry name" value="Acyl_CoA_acyltransferase"/>
</dbReference>
<dbReference type="Gene3D" id="3.40.630.30">
    <property type="match status" value="1"/>
</dbReference>
<dbReference type="InterPro" id="IPR050680">
    <property type="entry name" value="YpeA/RimI_acetyltransf"/>
</dbReference>
<name>A0A2T6BSA2_9BACL</name>
<dbReference type="InterPro" id="IPR006464">
    <property type="entry name" value="AcTrfase_RimI/Ard1"/>
</dbReference>
<evidence type="ECO:0000256" key="1">
    <source>
        <dbReference type="ARBA" id="ARBA00005395"/>
    </source>
</evidence>
<keyword evidence="6" id="KW-0689">Ribosomal protein</keyword>
<dbReference type="AlphaFoldDB" id="A0A2T6BSA2"/>
<keyword evidence="6" id="KW-0687">Ribonucleoprotein</keyword>
<dbReference type="Pfam" id="PF00583">
    <property type="entry name" value="Acetyltransf_1"/>
    <property type="match status" value="1"/>
</dbReference>
<evidence type="ECO:0000256" key="3">
    <source>
        <dbReference type="ARBA" id="ARBA00022679"/>
    </source>
</evidence>
<dbReference type="InterPro" id="IPR000182">
    <property type="entry name" value="GNAT_dom"/>
</dbReference>